<gene>
    <name evidence="8" type="ORF">QWY13_12840</name>
</gene>
<evidence type="ECO:0000259" key="6">
    <source>
        <dbReference type="PROSITE" id="PS51099"/>
    </source>
</evidence>
<dbReference type="CDD" id="cd05568">
    <property type="entry name" value="PTS_IIB_bgl_like"/>
    <property type="match status" value="1"/>
</dbReference>
<sequence length="695" mass="79211">MFITFREKSIIELIVRTSGKHTVHSLSTYLNVSARTIQRDLKSVEKLLKQFDLEVKRTANEGLFIEGNDDQVYRLIQRLISVSPTDETPEERKLSLLIILLHEGPSFKKQVLAKQVGISTATLTSYLDDLTEWLHKFSVTLSRRRGVGIEVDGQEANKRHSLASYFLVYFYEELIESLYFLQQGKNPEEKILGYFSPQYLAMIDGLVNQKINKEQTRLADSDYIGLVVYICLTLQRTEQQFLLEPGEGVSSESAGEHQLMEAICEELSEQLAIALTTEDVHFLTVILKGSKVQAADLVYYDSVLLGKLIKKLIHDVSAQLHIDLTDDFSLYQGLLAHMGPSIFRLKQNLEPFNPLTGEIKRKYPVLFMAVKQSLENEFKKLEFPADEVAFIVLHFGSALLMNEERVQINAVVVCPTGIGTSKMLASRIQKELTEISSVEILSINDFQTAHFQDYDLVISTIRLPITEVDYIMVSPLLSDKDIGSIESYLQNNLEKITRKKQYLNFGNPDEVRFENNRPNIQNLLREIKDVQSSMDAILTNFMVFRKQQVKDHWKVLNEVLEQAERDGLVASADVAMRQLEEREAKGGLGIPNTDMALYHCRDESIRELLFQIVHLDTPSTVKGMDGGRVQMRNLLLMLAPLDMSAREQEILSLISSSLIESDAAMMIFSSSNESMIRNKLEDLFFDYLQNNLIKE</sequence>
<dbReference type="InterPro" id="IPR002178">
    <property type="entry name" value="PTS_EIIA_type-2_dom"/>
</dbReference>
<evidence type="ECO:0000256" key="1">
    <source>
        <dbReference type="ARBA" id="ARBA00022679"/>
    </source>
</evidence>
<feature type="domain" description="PRD" evidence="7">
    <location>
        <begin position="300"/>
        <end position="405"/>
    </location>
</feature>
<dbReference type="EMBL" id="JAUJWU010000003">
    <property type="protein sequence ID" value="MDN7246375.1"/>
    <property type="molecule type" value="Genomic_DNA"/>
</dbReference>
<organism evidence="8 9">
    <name type="scientific">Planococcus shenhongbingii</name>
    <dbReference type="NCBI Taxonomy" id="3058398"/>
    <lineage>
        <taxon>Bacteria</taxon>
        <taxon>Bacillati</taxon>
        <taxon>Bacillota</taxon>
        <taxon>Bacilli</taxon>
        <taxon>Bacillales</taxon>
        <taxon>Caryophanaceae</taxon>
        <taxon>Planococcus</taxon>
    </lineage>
</organism>
<dbReference type="PROSITE" id="PS51094">
    <property type="entry name" value="PTS_EIIA_TYPE_2"/>
    <property type="match status" value="1"/>
</dbReference>
<dbReference type="InterPro" id="IPR036634">
    <property type="entry name" value="PRD_sf"/>
</dbReference>
<dbReference type="Pfam" id="PF02302">
    <property type="entry name" value="PTS_IIB"/>
    <property type="match status" value="1"/>
</dbReference>
<dbReference type="InterPro" id="IPR011608">
    <property type="entry name" value="PRD"/>
</dbReference>
<dbReference type="InterPro" id="IPR013011">
    <property type="entry name" value="PTS_EIIB_2"/>
</dbReference>
<keyword evidence="9" id="KW-1185">Reference proteome</keyword>
<proteinExistence type="predicted"/>
<dbReference type="InterPro" id="IPR016152">
    <property type="entry name" value="PTrfase/Anion_transptr"/>
</dbReference>
<comment type="caution">
    <text evidence="8">The sequence shown here is derived from an EMBL/GenBank/DDBJ whole genome shotgun (WGS) entry which is preliminary data.</text>
</comment>
<dbReference type="PROSITE" id="PS51372">
    <property type="entry name" value="PRD_2"/>
    <property type="match status" value="2"/>
</dbReference>
<evidence type="ECO:0000256" key="4">
    <source>
        <dbReference type="ARBA" id="ARBA00023163"/>
    </source>
</evidence>
<dbReference type="InterPro" id="IPR036388">
    <property type="entry name" value="WH-like_DNA-bd_sf"/>
</dbReference>
<dbReference type="SUPFAM" id="SSF55804">
    <property type="entry name" value="Phoshotransferase/anion transport protein"/>
    <property type="match status" value="1"/>
</dbReference>
<dbReference type="Pfam" id="PF08279">
    <property type="entry name" value="HTH_11"/>
    <property type="match status" value="1"/>
</dbReference>
<keyword evidence="1" id="KW-0808">Transferase</keyword>
<dbReference type="RefSeq" id="WP_301856943.1">
    <property type="nucleotide sequence ID" value="NZ_JAUJWU010000003.1"/>
</dbReference>
<evidence type="ECO:0000256" key="2">
    <source>
        <dbReference type="ARBA" id="ARBA00022737"/>
    </source>
</evidence>
<keyword evidence="2" id="KW-0677">Repeat</keyword>
<evidence type="ECO:0000313" key="8">
    <source>
        <dbReference type="EMBL" id="MDN7246375.1"/>
    </source>
</evidence>
<dbReference type="Pfam" id="PF00359">
    <property type="entry name" value="PTS_EIIA_2"/>
    <property type="match status" value="1"/>
</dbReference>
<dbReference type="InterPro" id="IPR036095">
    <property type="entry name" value="PTS_EIIB-like_sf"/>
</dbReference>
<evidence type="ECO:0000259" key="5">
    <source>
        <dbReference type="PROSITE" id="PS51094"/>
    </source>
</evidence>
<dbReference type="Proteomes" id="UP001172142">
    <property type="component" value="Unassembled WGS sequence"/>
</dbReference>
<dbReference type="Gene3D" id="3.40.50.2300">
    <property type="match status" value="1"/>
</dbReference>
<dbReference type="InterPro" id="IPR013196">
    <property type="entry name" value="HTH_11"/>
</dbReference>
<accession>A0ABT8NER3</accession>
<dbReference type="Gene3D" id="3.40.930.10">
    <property type="entry name" value="Mannitol-specific EII, Chain A"/>
    <property type="match status" value="1"/>
</dbReference>
<dbReference type="Gene3D" id="1.10.1790.10">
    <property type="entry name" value="PRD domain"/>
    <property type="match status" value="1"/>
</dbReference>
<evidence type="ECO:0000256" key="3">
    <source>
        <dbReference type="ARBA" id="ARBA00023015"/>
    </source>
</evidence>
<dbReference type="SUPFAM" id="SSF63520">
    <property type="entry name" value="PTS-regulatory domain, PRD"/>
    <property type="match status" value="2"/>
</dbReference>
<feature type="domain" description="PTS EIIA type-2" evidence="5">
    <location>
        <begin position="536"/>
        <end position="683"/>
    </location>
</feature>
<feature type="domain" description="PRD" evidence="7">
    <location>
        <begin position="194"/>
        <end position="297"/>
    </location>
</feature>
<keyword evidence="4" id="KW-0804">Transcription</keyword>
<protein>
    <submittedName>
        <fullName evidence="8">PRD domain-containing protein</fullName>
    </submittedName>
</protein>
<dbReference type="PANTHER" id="PTHR30185">
    <property type="entry name" value="CRYPTIC BETA-GLUCOSIDE BGL OPERON ANTITERMINATOR"/>
    <property type="match status" value="1"/>
</dbReference>
<dbReference type="InterPro" id="IPR050661">
    <property type="entry name" value="BglG_antiterminators"/>
</dbReference>
<dbReference type="Gene3D" id="1.10.10.10">
    <property type="entry name" value="Winged helix-like DNA-binding domain superfamily/Winged helix DNA-binding domain"/>
    <property type="match status" value="1"/>
</dbReference>
<reference evidence="8 9" key="1">
    <citation type="submission" date="2023-07" db="EMBL/GenBank/DDBJ databases">
        <title>Novel species in genus Planococcus.</title>
        <authorList>
            <person name="Ning S."/>
        </authorList>
    </citation>
    <scope>NUCLEOTIDE SEQUENCE [LARGE SCALE GENOMIC DNA]</scope>
    <source>
        <strain evidence="8 9">N017</strain>
    </source>
</reference>
<dbReference type="Pfam" id="PF00874">
    <property type="entry name" value="PRD"/>
    <property type="match status" value="1"/>
</dbReference>
<keyword evidence="3" id="KW-0805">Transcription regulation</keyword>
<dbReference type="InterPro" id="IPR003501">
    <property type="entry name" value="PTS_EIIB_2/3"/>
</dbReference>
<evidence type="ECO:0000259" key="7">
    <source>
        <dbReference type="PROSITE" id="PS51372"/>
    </source>
</evidence>
<dbReference type="PANTHER" id="PTHR30185:SF18">
    <property type="entry name" value="TRANSCRIPTIONAL REGULATOR MTLR"/>
    <property type="match status" value="1"/>
</dbReference>
<feature type="domain" description="PTS EIIB type-2" evidence="6">
    <location>
        <begin position="408"/>
        <end position="497"/>
    </location>
</feature>
<dbReference type="PROSITE" id="PS51099">
    <property type="entry name" value="PTS_EIIB_TYPE_2"/>
    <property type="match status" value="1"/>
</dbReference>
<evidence type="ECO:0000313" key="9">
    <source>
        <dbReference type="Proteomes" id="UP001172142"/>
    </source>
</evidence>
<name>A0ABT8NER3_9BACL</name>
<dbReference type="SUPFAM" id="SSF52794">
    <property type="entry name" value="PTS system IIB component-like"/>
    <property type="match status" value="1"/>
</dbReference>